<name>T0K3U7_COLGC</name>
<accession>T0K3U7</accession>
<dbReference type="OrthoDB" id="10277716at2759"/>
<protein>
    <submittedName>
        <fullName evidence="1">Uncharacterized protein</fullName>
    </submittedName>
</protein>
<dbReference type="EMBL" id="AMYD01002069">
    <property type="protein sequence ID" value="EQB50407.1"/>
    <property type="molecule type" value="Genomic_DNA"/>
</dbReference>
<reference evidence="2" key="1">
    <citation type="journal article" date="2013" name="Mol. Plant Microbe Interact.">
        <title>Global aspects of pacC regulation of pathogenicity genes in Colletotrichum gloeosporioides as revealed by transcriptome analysis.</title>
        <authorList>
            <person name="Alkan N."/>
            <person name="Meng X."/>
            <person name="Friedlander G."/>
            <person name="Reuveni E."/>
            <person name="Sukno S."/>
            <person name="Sherman A."/>
            <person name="Thon M."/>
            <person name="Fluhr R."/>
            <person name="Prusky D."/>
        </authorList>
    </citation>
    <scope>NUCLEOTIDE SEQUENCE [LARGE SCALE GENOMIC DNA]</scope>
    <source>
        <strain evidence="2">Cg-14</strain>
    </source>
</reference>
<dbReference type="Proteomes" id="UP000015530">
    <property type="component" value="Unassembled WGS sequence"/>
</dbReference>
<dbReference type="HOGENOM" id="CLU_3014056_0_0_1"/>
<gene>
    <name evidence="1" type="ORF">CGLO_10167</name>
</gene>
<evidence type="ECO:0000313" key="1">
    <source>
        <dbReference type="EMBL" id="EQB50407.1"/>
    </source>
</evidence>
<proteinExistence type="predicted"/>
<evidence type="ECO:0000313" key="2">
    <source>
        <dbReference type="Proteomes" id="UP000015530"/>
    </source>
</evidence>
<comment type="caution">
    <text evidence="1">The sequence shown here is derived from an EMBL/GenBank/DDBJ whole genome shotgun (WGS) entry which is preliminary data.</text>
</comment>
<sequence>MDDLSMEDVDNFDVAHAVEHANWPNNVADREVVIEADDQDNDSAIGIVSACLQHLM</sequence>
<dbReference type="AlphaFoldDB" id="T0K3U7"/>
<organism evidence="1 2">
    <name type="scientific">Colletotrichum gloeosporioides (strain Cg-14)</name>
    <name type="common">Anthracnose fungus</name>
    <name type="synonym">Glomerella cingulata</name>
    <dbReference type="NCBI Taxonomy" id="1237896"/>
    <lineage>
        <taxon>Eukaryota</taxon>
        <taxon>Fungi</taxon>
        <taxon>Dikarya</taxon>
        <taxon>Ascomycota</taxon>
        <taxon>Pezizomycotina</taxon>
        <taxon>Sordariomycetes</taxon>
        <taxon>Hypocreomycetidae</taxon>
        <taxon>Glomerellales</taxon>
        <taxon>Glomerellaceae</taxon>
        <taxon>Colletotrichum</taxon>
        <taxon>Colletotrichum gloeosporioides species complex</taxon>
    </lineage>
</organism>